<evidence type="ECO:0000313" key="8">
    <source>
        <dbReference type="EMBL" id="KAF9453251.1"/>
    </source>
</evidence>
<feature type="compositionally biased region" description="Pro residues" evidence="6">
    <location>
        <begin position="264"/>
        <end position="279"/>
    </location>
</feature>
<dbReference type="Gene3D" id="4.10.860.20">
    <property type="entry name" value="Rabenosyn, Rab binding domain"/>
    <property type="match status" value="1"/>
</dbReference>
<dbReference type="Gene3D" id="3.30.40.10">
    <property type="entry name" value="Zinc/RING finger domain, C3HC4 (zinc finger)"/>
    <property type="match status" value="1"/>
</dbReference>
<keyword evidence="2 4" id="KW-0863">Zinc-finger</keyword>
<feature type="domain" description="FYVE-type" evidence="7">
    <location>
        <begin position="470"/>
        <end position="573"/>
    </location>
</feature>
<dbReference type="CDD" id="cd15737">
    <property type="entry name" value="FYVE2_Vac1p_like"/>
    <property type="match status" value="1"/>
</dbReference>
<evidence type="ECO:0000256" key="2">
    <source>
        <dbReference type="ARBA" id="ARBA00022771"/>
    </source>
</evidence>
<evidence type="ECO:0000256" key="5">
    <source>
        <dbReference type="SAM" id="Coils"/>
    </source>
</evidence>
<feature type="compositionally biased region" description="Polar residues" evidence="6">
    <location>
        <begin position="119"/>
        <end position="129"/>
    </location>
</feature>
<dbReference type="SMART" id="SM00064">
    <property type="entry name" value="FYVE"/>
    <property type="match status" value="1"/>
</dbReference>
<feature type="compositionally biased region" description="Basic residues" evidence="6">
    <location>
        <begin position="180"/>
        <end position="193"/>
    </location>
</feature>
<dbReference type="Proteomes" id="UP000807342">
    <property type="component" value="Unassembled WGS sequence"/>
</dbReference>
<dbReference type="SUPFAM" id="SSF57903">
    <property type="entry name" value="FYVE/PHD zinc finger"/>
    <property type="match status" value="1"/>
</dbReference>
<dbReference type="PANTHER" id="PTHR13510">
    <property type="entry name" value="FYVE-FINGER-CONTAINING RAB5 EFFECTOR PROTEIN RABENOSYN-5-RELATED"/>
    <property type="match status" value="1"/>
</dbReference>
<evidence type="ECO:0000256" key="4">
    <source>
        <dbReference type="PROSITE-ProRule" id="PRU00091"/>
    </source>
</evidence>
<dbReference type="InterPro" id="IPR017455">
    <property type="entry name" value="Znf_FYVE-rel"/>
</dbReference>
<feature type="region of interest" description="Disordered" evidence="6">
    <location>
        <begin position="383"/>
        <end position="417"/>
    </location>
</feature>
<dbReference type="Pfam" id="PF01363">
    <property type="entry name" value="FYVE"/>
    <property type="match status" value="1"/>
</dbReference>
<feature type="region of interest" description="Disordered" evidence="6">
    <location>
        <begin position="1"/>
        <end position="337"/>
    </location>
</feature>
<dbReference type="PANTHER" id="PTHR13510:SF44">
    <property type="entry name" value="RABENOSYN-5"/>
    <property type="match status" value="1"/>
</dbReference>
<gene>
    <name evidence="8" type="ORF">P691DRAFT_81226</name>
</gene>
<dbReference type="EMBL" id="MU151063">
    <property type="protein sequence ID" value="KAF9453251.1"/>
    <property type="molecule type" value="Genomic_DNA"/>
</dbReference>
<dbReference type="InterPro" id="IPR021565">
    <property type="entry name" value="Rbsn_Rab-bd"/>
</dbReference>
<dbReference type="InterPro" id="IPR000306">
    <property type="entry name" value="Znf_FYVE"/>
</dbReference>
<dbReference type="InterPro" id="IPR036531">
    <property type="entry name" value="Rbsn_Rab-bd_sf"/>
</dbReference>
<name>A0A9P5XP40_9AGAR</name>
<feature type="compositionally biased region" description="Polar residues" evidence="6">
    <location>
        <begin position="247"/>
        <end position="257"/>
    </location>
</feature>
<dbReference type="OrthoDB" id="166134at2759"/>
<evidence type="ECO:0000259" key="7">
    <source>
        <dbReference type="PROSITE" id="PS50178"/>
    </source>
</evidence>
<feature type="compositionally biased region" description="Low complexity" evidence="6">
    <location>
        <begin position="146"/>
        <end position="168"/>
    </location>
</feature>
<organism evidence="8 9">
    <name type="scientific">Macrolepiota fuliginosa MF-IS2</name>
    <dbReference type="NCBI Taxonomy" id="1400762"/>
    <lineage>
        <taxon>Eukaryota</taxon>
        <taxon>Fungi</taxon>
        <taxon>Dikarya</taxon>
        <taxon>Basidiomycota</taxon>
        <taxon>Agaricomycotina</taxon>
        <taxon>Agaricomycetes</taxon>
        <taxon>Agaricomycetidae</taxon>
        <taxon>Agaricales</taxon>
        <taxon>Agaricineae</taxon>
        <taxon>Agaricaceae</taxon>
        <taxon>Macrolepiota</taxon>
    </lineage>
</organism>
<keyword evidence="5" id="KW-0175">Coiled coil</keyword>
<protein>
    <submittedName>
        <fullName evidence="8">FYVE-domain-containing protein</fullName>
    </submittedName>
</protein>
<feature type="compositionally biased region" description="Low complexity" evidence="6">
    <location>
        <begin position="280"/>
        <end position="312"/>
    </location>
</feature>
<keyword evidence="3" id="KW-0862">Zinc</keyword>
<accession>A0A9P5XP40</accession>
<proteinExistence type="predicted"/>
<reference evidence="8" key="1">
    <citation type="submission" date="2020-11" db="EMBL/GenBank/DDBJ databases">
        <authorList>
            <consortium name="DOE Joint Genome Institute"/>
            <person name="Ahrendt S."/>
            <person name="Riley R."/>
            <person name="Andreopoulos W."/>
            <person name="Labutti K."/>
            <person name="Pangilinan J."/>
            <person name="Ruiz-Duenas F.J."/>
            <person name="Barrasa J.M."/>
            <person name="Sanchez-Garcia M."/>
            <person name="Camarero S."/>
            <person name="Miyauchi S."/>
            <person name="Serrano A."/>
            <person name="Linde D."/>
            <person name="Babiker R."/>
            <person name="Drula E."/>
            <person name="Ayuso-Fernandez I."/>
            <person name="Pacheco R."/>
            <person name="Padilla G."/>
            <person name="Ferreira P."/>
            <person name="Barriuso J."/>
            <person name="Kellner H."/>
            <person name="Castanera R."/>
            <person name="Alfaro M."/>
            <person name="Ramirez L."/>
            <person name="Pisabarro A.G."/>
            <person name="Kuo A."/>
            <person name="Tritt A."/>
            <person name="Lipzen A."/>
            <person name="He G."/>
            <person name="Yan M."/>
            <person name="Ng V."/>
            <person name="Cullen D."/>
            <person name="Martin F."/>
            <person name="Rosso M.-N."/>
            <person name="Henrissat B."/>
            <person name="Hibbett D."/>
            <person name="Martinez A.T."/>
            <person name="Grigoriev I.V."/>
        </authorList>
    </citation>
    <scope>NUCLEOTIDE SEQUENCE</scope>
    <source>
        <strain evidence="8">MF-IS2</strain>
    </source>
</reference>
<evidence type="ECO:0000256" key="1">
    <source>
        <dbReference type="ARBA" id="ARBA00022723"/>
    </source>
</evidence>
<comment type="caution">
    <text evidence="8">The sequence shown here is derived from an EMBL/GenBank/DDBJ whole genome shotgun (WGS) entry which is preliminary data.</text>
</comment>
<dbReference type="GO" id="GO:0008270">
    <property type="term" value="F:zinc ion binding"/>
    <property type="evidence" value="ECO:0007669"/>
    <property type="project" value="UniProtKB-KW"/>
</dbReference>
<dbReference type="InterPro" id="IPR011011">
    <property type="entry name" value="Znf_FYVE_PHD"/>
</dbReference>
<dbReference type="Pfam" id="PF11464">
    <property type="entry name" value="Rbsn"/>
    <property type="match status" value="1"/>
</dbReference>
<feature type="compositionally biased region" description="Pro residues" evidence="6">
    <location>
        <begin position="1"/>
        <end position="10"/>
    </location>
</feature>
<keyword evidence="9" id="KW-1185">Reference proteome</keyword>
<evidence type="ECO:0000256" key="6">
    <source>
        <dbReference type="SAM" id="MobiDB-lite"/>
    </source>
</evidence>
<dbReference type="InterPro" id="IPR013083">
    <property type="entry name" value="Znf_RING/FYVE/PHD"/>
</dbReference>
<dbReference type="AlphaFoldDB" id="A0A9P5XP40"/>
<dbReference type="SUPFAM" id="SSF140125">
    <property type="entry name" value="Rabenosyn-5 Rab-binding domain-like"/>
    <property type="match status" value="1"/>
</dbReference>
<feature type="compositionally biased region" description="Low complexity" evidence="6">
    <location>
        <begin position="394"/>
        <end position="406"/>
    </location>
</feature>
<sequence length="784" mass="85504">MPDPTTPPHLPYQAYKSKRHSRGLSSSNANPAPNVTPPPVSRPQSVAFTPPTASALAQLERDSLSGYTFPRAHPQQTLSSPKIVLAPPSPISPLTNGLPSPPASDHSQESPDSPVGFSGNDSRINSPTDRTVPEQPVCVSTHTPKASTSSAIASASSSPIASSSVLASPELGPFSTLPRKTSKFRHVPLRRPHAPVPSSPLAATSKDLHSRADSVLSLPPPRQGHGTSPVLPNLNQSEPQLPITPLVKTTSPFASPNRTERALPPLPPVEPRSKPPQRPVVPVIASSLVSPPSISKSSSLSSDVSSRPQSPSTTQGHKAGKSRTLTASVPYRPGFQPKGVYRHLTDDFLALRRAKRDGTGDDGSMKRIEKNKLERRLEKLIDLHFPTNPPSPVPKSSVNTSSSPTRRPGPDKNTLGIRRSSSIFDLDNFKNINLRDAGDLWRNVLTGNLKGTGELDTRAMEQRITPWEEDSAVSKCPLCLTSFHTLTNRKHHCRLCGRIICSLPPKNPQRPATCSILFIVDSKTRKIEEVSEGIDYGVKKRKNASIGNIGEIDNDEKFLKGVRICRECHPILLQEQYQQERLHVPNFVKLHETFIALEREIEGALPKLQELILALNHNDQPTKEATVARKRILEAFAQYDALAKKIKQLPCPNGPGSSQGRIQAAILMRATLFLQNNMFPLQSLPTPSRNKGKEPSGTTTPDANNVGDLIEAQGVDSDSELAQALQPLLEQEALLETFVEEAMAQRKFEDVKTLKVNLQEIRREIEKLLDGTDVNTKNGKGKGR</sequence>
<keyword evidence="1" id="KW-0479">Metal-binding</keyword>
<dbReference type="InterPro" id="IPR052727">
    <property type="entry name" value="Rab4/Rab5_effector"/>
</dbReference>
<dbReference type="PROSITE" id="PS50178">
    <property type="entry name" value="ZF_FYVE"/>
    <property type="match status" value="1"/>
</dbReference>
<evidence type="ECO:0000256" key="3">
    <source>
        <dbReference type="ARBA" id="ARBA00022833"/>
    </source>
</evidence>
<feature type="coiled-coil region" evidence="5">
    <location>
        <begin position="744"/>
        <end position="771"/>
    </location>
</feature>
<feature type="region of interest" description="Disordered" evidence="6">
    <location>
        <begin position="682"/>
        <end position="706"/>
    </location>
</feature>
<evidence type="ECO:0000313" key="9">
    <source>
        <dbReference type="Proteomes" id="UP000807342"/>
    </source>
</evidence>